<reference evidence="2 3" key="1">
    <citation type="submission" date="2018-11" db="EMBL/GenBank/DDBJ databases">
        <title>The genome of Variovorax sp T529.</title>
        <authorList>
            <person name="Gao J."/>
        </authorList>
    </citation>
    <scope>NUCLEOTIDE SEQUENCE [LARGE SCALE GENOMIC DNA]</scope>
    <source>
        <strain evidence="2 3">T529</strain>
    </source>
</reference>
<comment type="caution">
    <text evidence="2">The sequence shown here is derived from an EMBL/GenBank/DDBJ whole genome shotgun (WGS) entry which is preliminary data.</text>
</comment>
<dbReference type="EMBL" id="RQXU01000035">
    <property type="protein sequence ID" value="RRH80809.1"/>
    <property type="molecule type" value="Genomic_DNA"/>
</dbReference>
<sequence length="191" mass="20955">MTNAAPSSSTANSQVSNSEATSTQLQEKWGSALNRGFVLVPVELLRRQKELDLADNDLVVLLNLLSHWWYSDDKPYPRTSTIAIRMGTSPRTVQRCLEKLEEKKLIARLRGYVVAKGKNQTVTRYDLQGTVNRLKGYALAPLAQVPAAALPDPNFLAGRRRPSGDAVLMHPVAGPVGTVGAEDFSDEAQRK</sequence>
<protein>
    <recommendedName>
        <fullName evidence="4">Helix-turn-helix domain-containing protein</fullName>
    </recommendedName>
</protein>
<evidence type="ECO:0000313" key="3">
    <source>
        <dbReference type="Proteomes" id="UP000271590"/>
    </source>
</evidence>
<dbReference type="RefSeq" id="WP_124961923.1">
    <property type="nucleotide sequence ID" value="NZ_RQXU01000035.1"/>
</dbReference>
<dbReference type="Proteomes" id="UP000271590">
    <property type="component" value="Unassembled WGS sequence"/>
</dbReference>
<dbReference type="SUPFAM" id="SSF46785">
    <property type="entry name" value="Winged helix' DNA-binding domain"/>
    <property type="match status" value="1"/>
</dbReference>
<dbReference type="InterPro" id="IPR036388">
    <property type="entry name" value="WH-like_DNA-bd_sf"/>
</dbReference>
<feature type="compositionally biased region" description="Low complexity" evidence="1">
    <location>
        <begin position="1"/>
        <end position="18"/>
    </location>
</feature>
<evidence type="ECO:0000313" key="2">
    <source>
        <dbReference type="EMBL" id="RRH80809.1"/>
    </source>
</evidence>
<name>A0A3P3E3A5_9BURK</name>
<gene>
    <name evidence="2" type="ORF">EH244_29915</name>
</gene>
<evidence type="ECO:0008006" key="4">
    <source>
        <dbReference type="Google" id="ProtNLM"/>
    </source>
</evidence>
<dbReference type="Pfam" id="PF13730">
    <property type="entry name" value="HTH_36"/>
    <property type="match status" value="1"/>
</dbReference>
<organism evidence="2 3">
    <name type="scientific">Variovorax beijingensis</name>
    <dbReference type="NCBI Taxonomy" id="2496117"/>
    <lineage>
        <taxon>Bacteria</taxon>
        <taxon>Pseudomonadati</taxon>
        <taxon>Pseudomonadota</taxon>
        <taxon>Betaproteobacteria</taxon>
        <taxon>Burkholderiales</taxon>
        <taxon>Comamonadaceae</taxon>
        <taxon>Variovorax</taxon>
    </lineage>
</organism>
<proteinExistence type="predicted"/>
<dbReference type="AlphaFoldDB" id="A0A3P3E3A5"/>
<feature type="region of interest" description="Disordered" evidence="1">
    <location>
        <begin position="1"/>
        <end position="21"/>
    </location>
</feature>
<evidence type="ECO:0000256" key="1">
    <source>
        <dbReference type="SAM" id="MobiDB-lite"/>
    </source>
</evidence>
<accession>A0A3P3E3A5</accession>
<dbReference type="InterPro" id="IPR036390">
    <property type="entry name" value="WH_DNA-bd_sf"/>
</dbReference>
<dbReference type="Gene3D" id="1.10.10.10">
    <property type="entry name" value="Winged helix-like DNA-binding domain superfamily/Winged helix DNA-binding domain"/>
    <property type="match status" value="1"/>
</dbReference>